<dbReference type="STRING" id="204669.Acid345_4685"/>
<protein>
    <submittedName>
        <fullName evidence="1">Uncharacterized protein</fullName>
    </submittedName>
</protein>
<dbReference type="KEGG" id="aba:Acid345_4685"/>
<accession>Q1IHG5</accession>
<dbReference type="AlphaFoldDB" id="Q1IHG5"/>
<dbReference type="Proteomes" id="UP000002432">
    <property type="component" value="Chromosome"/>
</dbReference>
<proteinExistence type="predicted"/>
<dbReference type="EnsemblBacteria" id="ABF43685">
    <property type="protein sequence ID" value="ABF43685"/>
    <property type="gene ID" value="Acid345_4685"/>
</dbReference>
<dbReference type="eggNOG" id="COG0801">
    <property type="taxonomic scope" value="Bacteria"/>
</dbReference>
<organism evidence="1 2">
    <name type="scientific">Koribacter versatilis (strain Ellin345)</name>
    <dbReference type="NCBI Taxonomy" id="204669"/>
    <lineage>
        <taxon>Bacteria</taxon>
        <taxon>Pseudomonadati</taxon>
        <taxon>Acidobacteriota</taxon>
        <taxon>Terriglobia</taxon>
        <taxon>Terriglobales</taxon>
        <taxon>Candidatus Korobacteraceae</taxon>
        <taxon>Candidatus Korobacter</taxon>
    </lineage>
</organism>
<reference evidence="1 2" key="1">
    <citation type="journal article" date="2009" name="Appl. Environ. Microbiol.">
        <title>Three genomes from the phylum Acidobacteria provide insight into the lifestyles of these microorganisms in soils.</title>
        <authorList>
            <person name="Ward N.L."/>
            <person name="Challacombe J.F."/>
            <person name="Janssen P.H."/>
            <person name="Henrissat B."/>
            <person name="Coutinho P.M."/>
            <person name="Wu M."/>
            <person name="Xie G."/>
            <person name="Haft D.H."/>
            <person name="Sait M."/>
            <person name="Badger J."/>
            <person name="Barabote R.D."/>
            <person name="Bradley B."/>
            <person name="Brettin T.S."/>
            <person name="Brinkac L.M."/>
            <person name="Bruce D."/>
            <person name="Creasy T."/>
            <person name="Daugherty S.C."/>
            <person name="Davidsen T.M."/>
            <person name="DeBoy R.T."/>
            <person name="Detter J.C."/>
            <person name="Dodson R.J."/>
            <person name="Durkin A.S."/>
            <person name="Ganapathy A."/>
            <person name="Gwinn-Giglio M."/>
            <person name="Han C.S."/>
            <person name="Khouri H."/>
            <person name="Kiss H."/>
            <person name="Kothari S.P."/>
            <person name="Madupu R."/>
            <person name="Nelson K.E."/>
            <person name="Nelson W.C."/>
            <person name="Paulsen I."/>
            <person name="Penn K."/>
            <person name="Ren Q."/>
            <person name="Rosovitz M.J."/>
            <person name="Selengut J.D."/>
            <person name="Shrivastava S."/>
            <person name="Sullivan S.A."/>
            <person name="Tapia R."/>
            <person name="Thompson L.S."/>
            <person name="Watkins K.L."/>
            <person name="Yang Q."/>
            <person name="Yu C."/>
            <person name="Zafar N."/>
            <person name="Zhou L."/>
            <person name="Kuske C.R."/>
        </authorList>
    </citation>
    <scope>NUCLEOTIDE SEQUENCE [LARGE SCALE GENOMIC DNA]</scope>
    <source>
        <strain evidence="1 2">Ellin345</strain>
    </source>
</reference>
<evidence type="ECO:0000313" key="2">
    <source>
        <dbReference type="Proteomes" id="UP000002432"/>
    </source>
</evidence>
<dbReference type="HOGENOM" id="CLU_2167398_0_0_0"/>
<keyword evidence="2" id="KW-1185">Reference proteome</keyword>
<gene>
    <name evidence="1" type="ordered locus">Acid345_4685</name>
</gene>
<sequence length="116" mass="13317">MSQVGYEQASIAIERPEAFSALRSSVERTFSPANVEKFLKKLVSKSVNVRDFEAVLQKKLLEQVDATLASSGTTAVSLWQQLTVADQGQMREFYLTRLEELDNGLRKKYNKIYRYY</sequence>
<dbReference type="RefSeq" id="WP_011525481.1">
    <property type="nucleotide sequence ID" value="NC_008009.1"/>
</dbReference>
<dbReference type="OrthoDB" id="121895at2"/>
<evidence type="ECO:0000313" key="1">
    <source>
        <dbReference type="EMBL" id="ABF43685.1"/>
    </source>
</evidence>
<dbReference type="EMBL" id="CP000360">
    <property type="protein sequence ID" value="ABF43685.1"/>
    <property type="molecule type" value="Genomic_DNA"/>
</dbReference>
<name>Q1IHG5_KORVE</name>